<dbReference type="AlphaFoldDB" id="A0A8S9NLX4"/>
<reference evidence="2" key="1">
    <citation type="submission" date="2019-12" db="EMBL/GenBank/DDBJ databases">
        <title>Genome sequencing and annotation of Brassica cretica.</title>
        <authorList>
            <person name="Studholme D.J."/>
            <person name="Sarris P."/>
        </authorList>
    </citation>
    <scope>NUCLEOTIDE SEQUENCE</scope>
    <source>
        <strain evidence="2">PFS-109/04</strain>
        <tissue evidence="2">Leaf</tissue>
    </source>
</reference>
<feature type="compositionally biased region" description="Basic and acidic residues" evidence="1">
    <location>
        <begin position="17"/>
        <end position="28"/>
    </location>
</feature>
<evidence type="ECO:0000256" key="1">
    <source>
        <dbReference type="SAM" id="MobiDB-lite"/>
    </source>
</evidence>
<gene>
    <name evidence="2" type="ORF">F2Q69_00043387</name>
</gene>
<name>A0A8S9NLX4_BRACR</name>
<organism evidence="2 3">
    <name type="scientific">Brassica cretica</name>
    <name type="common">Mustard</name>
    <dbReference type="NCBI Taxonomy" id="69181"/>
    <lineage>
        <taxon>Eukaryota</taxon>
        <taxon>Viridiplantae</taxon>
        <taxon>Streptophyta</taxon>
        <taxon>Embryophyta</taxon>
        <taxon>Tracheophyta</taxon>
        <taxon>Spermatophyta</taxon>
        <taxon>Magnoliopsida</taxon>
        <taxon>eudicotyledons</taxon>
        <taxon>Gunneridae</taxon>
        <taxon>Pentapetalae</taxon>
        <taxon>rosids</taxon>
        <taxon>malvids</taxon>
        <taxon>Brassicales</taxon>
        <taxon>Brassicaceae</taxon>
        <taxon>Brassiceae</taxon>
        <taxon>Brassica</taxon>
    </lineage>
</organism>
<evidence type="ECO:0000313" key="3">
    <source>
        <dbReference type="Proteomes" id="UP000712600"/>
    </source>
</evidence>
<dbReference type="EMBL" id="QGKX02001621">
    <property type="protein sequence ID" value="KAF3502827.1"/>
    <property type="molecule type" value="Genomic_DNA"/>
</dbReference>
<protein>
    <submittedName>
        <fullName evidence="2">Uncharacterized protein</fullName>
    </submittedName>
</protein>
<accession>A0A8S9NLX4</accession>
<dbReference type="Proteomes" id="UP000712600">
    <property type="component" value="Unassembled WGS sequence"/>
</dbReference>
<comment type="caution">
    <text evidence="2">The sequence shown here is derived from an EMBL/GenBank/DDBJ whole genome shotgun (WGS) entry which is preliminary data.</text>
</comment>
<feature type="region of interest" description="Disordered" evidence="1">
    <location>
        <begin position="1"/>
        <end position="28"/>
    </location>
</feature>
<sequence length="172" mass="19960">MQIKGETSIDGNLKTSIDTHHETESDTRTEDIADFGYLRADDFVILSDSEGQARASDVRVIHIYKDVEEIIAKARESGNLLSQQNKTKDLASIDRRGQPSIDGHYEFRKRAYYYISIKKIQWETRDEYGIYRDEHGYARGVDGRIIHVSRKDIMEIMERAAMDGHHSYLFTR</sequence>
<proteinExistence type="predicted"/>
<evidence type="ECO:0000313" key="2">
    <source>
        <dbReference type="EMBL" id="KAF3502827.1"/>
    </source>
</evidence>